<accession>A0A9N9S3Y1</accession>
<protein>
    <recommendedName>
        <fullName evidence="4">RRM domain-containing protein</fullName>
    </recommendedName>
</protein>
<evidence type="ECO:0000256" key="3">
    <source>
        <dbReference type="SAM" id="MobiDB-lite"/>
    </source>
</evidence>
<dbReference type="Gene3D" id="3.30.70.330">
    <property type="match status" value="1"/>
</dbReference>
<evidence type="ECO:0000256" key="2">
    <source>
        <dbReference type="PROSITE-ProRule" id="PRU00176"/>
    </source>
</evidence>
<feature type="domain" description="RRM" evidence="4">
    <location>
        <begin position="18"/>
        <end position="97"/>
    </location>
</feature>
<feature type="compositionally biased region" description="Polar residues" evidence="3">
    <location>
        <begin position="164"/>
        <end position="180"/>
    </location>
</feature>
<dbReference type="PANTHER" id="PTHR23236:SF11">
    <property type="entry name" value="EUKARYOTIC TRANSLATION INITIATION FACTOR 4H"/>
    <property type="match status" value="1"/>
</dbReference>
<feature type="region of interest" description="Disordered" evidence="3">
    <location>
        <begin position="92"/>
        <end position="321"/>
    </location>
</feature>
<dbReference type="SMART" id="SM00360">
    <property type="entry name" value="RRM"/>
    <property type="match status" value="1"/>
</dbReference>
<dbReference type="PANTHER" id="PTHR23236">
    <property type="entry name" value="EUKARYOTIC TRANSLATION INITIATION FACTOR 4B/4H"/>
    <property type="match status" value="1"/>
</dbReference>
<feature type="compositionally biased region" description="Acidic residues" evidence="3">
    <location>
        <begin position="309"/>
        <end position="321"/>
    </location>
</feature>
<dbReference type="FunFam" id="3.30.70.330:FF:000414">
    <property type="entry name" value="Eukaryotic translation initiation factor 4H"/>
    <property type="match status" value="1"/>
</dbReference>
<feature type="compositionally biased region" description="Basic and acidic residues" evidence="3">
    <location>
        <begin position="93"/>
        <end position="102"/>
    </location>
</feature>
<dbReference type="PROSITE" id="PS50102">
    <property type="entry name" value="RRM"/>
    <property type="match status" value="1"/>
</dbReference>
<dbReference type="AlphaFoldDB" id="A0A9N9S3Y1"/>
<dbReference type="Proteomes" id="UP001153620">
    <property type="component" value="Chromosome 3"/>
</dbReference>
<feature type="compositionally biased region" description="Low complexity" evidence="3">
    <location>
        <begin position="199"/>
        <end position="208"/>
    </location>
</feature>
<reference evidence="5" key="1">
    <citation type="submission" date="2022-01" db="EMBL/GenBank/DDBJ databases">
        <authorList>
            <person name="King R."/>
        </authorList>
    </citation>
    <scope>NUCLEOTIDE SEQUENCE</scope>
</reference>
<evidence type="ECO:0000313" key="6">
    <source>
        <dbReference type="Proteomes" id="UP001153620"/>
    </source>
</evidence>
<dbReference type="OrthoDB" id="48651at2759"/>
<dbReference type="SUPFAM" id="SSF54928">
    <property type="entry name" value="RNA-binding domain, RBD"/>
    <property type="match status" value="1"/>
</dbReference>
<organism evidence="5 6">
    <name type="scientific">Chironomus riparius</name>
    <dbReference type="NCBI Taxonomy" id="315576"/>
    <lineage>
        <taxon>Eukaryota</taxon>
        <taxon>Metazoa</taxon>
        <taxon>Ecdysozoa</taxon>
        <taxon>Arthropoda</taxon>
        <taxon>Hexapoda</taxon>
        <taxon>Insecta</taxon>
        <taxon>Pterygota</taxon>
        <taxon>Neoptera</taxon>
        <taxon>Endopterygota</taxon>
        <taxon>Diptera</taxon>
        <taxon>Nematocera</taxon>
        <taxon>Chironomoidea</taxon>
        <taxon>Chironomidae</taxon>
        <taxon>Chironominae</taxon>
        <taxon>Chironomus</taxon>
    </lineage>
</organism>
<dbReference type="InterPro" id="IPR000504">
    <property type="entry name" value="RRM_dom"/>
</dbReference>
<gene>
    <name evidence="5" type="ORF">CHIRRI_LOCUS11855</name>
</gene>
<dbReference type="InterPro" id="IPR012677">
    <property type="entry name" value="Nucleotide-bd_a/b_plait_sf"/>
</dbReference>
<dbReference type="InterPro" id="IPR035979">
    <property type="entry name" value="RBD_domain_sf"/>
</dbReference>
<reference evidence="5" key="2">
    <citation type="submission" date="2022-10" db="EMBL/GenBank/DDBJ databases">
        <authorList>
            <consortium name="ENA_rothamsted_submissions"/>
            <consortium name="culmorum"/>
            <person name="King R."/>
        </authorList>
    </citation>
    <scope>NUCLEOTIDE SEQUENCE</scope>
</reference>
<keyword evidence="6" id="KW-1185">Reference proteome</keyword>
<dbReference type="Pfam" id="PF00076">
    <property type="entry name" value="RRM_1"/>
    <property type="match status" value="1"/>
</dbReference>
<dbReference type="GO" id="GO:0003723">
    <property type="term" value="F:RNA binding"/>
    <property type="evidence" value="ECO:0007669"/>
    <property type="project" value="UniProtKB-UniRule"/>
</dbReference>
<evidence type="ECO:0000259" key="4">
    <source>
        <dbReference type="PROSITE" id="PS50102"/>
    </source>
</evidence>
<sequence length="321" mass="35698">MANRFDQRKKPFPTDPPFIAFVGNLPQGVVQGDVIQIFSKQTVKNVRLVKDKETDQFKGFCYVEFDTLQDLEEAVNLDGRIVLDNNPQPLRIDVAEQKKNDRGGFNNRRGGGMMNQNRGFNNGNNRGGPSNRGSYNNSNDNNYRRNDSFEGGNMRGRGNYNDRGGSNRSHYGNYNENNDNYPRRHDGYEGNMRGGGGRNNYNDNPNSDRGNRDDRYNNFGNRGAHQHPSRGGAGERSGAGSGGSGSESGERRTSESMSQLSLEERDAGRPKLKLAPRTVKEPVNGLAETKQAAAIFGMAKPRDEKPKDEDEEEGGEEQPVE</sequence>
<dbReference type="EMBL" id="OU895879">
    <property type="protein sequence ID" value="CAG9809023.1"/>
    <property type="molecule type" value="Genomic_DNA"/>
</dbReference>
<feature type="compositionally biased region" description="Low complexity" evidence="3">
    <location>
        <begin position="103"/>
        <end position="141"/>
    </location>
</feature>
<keyword evidence="1 2" id="KW-0694">RNA-binding</keyword>
<evidence type="ECO:0000313" key="5">
    <source>
        <dbReference type="EMBL" id="CAG9809023.1"/>
    </source>
</evidence>
<proteinExistence type="predicted"/>
<evidence type="ECO:0000256" key="1">
    <source>
        <dbReference type="ARBA" id="ARBA00022884"/>
    </source>
</evidence>
<feature type="compositionally biased region" description="Gly residues" evidence="3">
    <location>
        <begin position="231"/>
        <end position="246"/>
    </location>
</feature>
<name>A0A9N9S3Y1_9DIPT</name>